<evidence type="ECO:0000256" key="5">
    <source>
        <dbReference type="ARBA" id="ARBA00022801"/>
    </source>
</evidence>
<evidence type="ECO:0000313" key="12">
    <source>
        <dbReference type="Proteomes" id="UP000198356"/>
    </source>
</evidence>
<keyword evidence="7" id="KW-0067">ATP-binding</keyword>
<organism evidence="11 12">
    <name type="scientific">Granulicella rosea</name>
    <dbReference type="NCBI Taxonomy" id="474952"/>
    <lineage>
        <taxon>Bacteria</taxon>
        <taxon>Pseudomonadati</taxon>
        <taxon>Acidobacteriota</taxon>
        <taxon>Terriglobia</taxon>
        <taxon>Terriglobales</taxon>
        <taxon>Acidobacteriaceae</taxon>
        <taxon>Granulicella</taxon>
    </lineage>
</organism>
<comment type="similarity">
    <text evidence="1">In the N-terminal section; belongs to the CRISPR-associated nuclease Cas3-HD family.</text>
</comment>
<dbReference type="GO" id="GO:0005524">
    <property type="term" value="F:ATP binding"/>
    <property type="evidence" value="ECO:0007669"/>
    <property type="project" value="UniProtKB-KW"/>
</dbReference>
<dbReference type="SUPFAM" id="SSF52540">
    <property type="entry name" value="P-loop containing nucleoside triphosphate hydrolases"/>
    <property type="match status" value="1"/>
</dbReference>
<dbReference type="SMART" id="SM00487">
    <property type="entry name" value="DEXDc"/>
    <property type="match status" value="1"/>
</dbReference>
<evidence type="ECO:0000256" key="7">
    <source>
        <dbReference type="ARBA" id="ARBA00022840"/>
    </source>
</evidence>
<dbReference type="EMBL" id="FZOU01000004">
    <property type="protein sequence ID" value="SNT13272.1"/>
    <property type="molecule type" value="Genomic_DNA"/>
</dbReference>
<protein>
    <submittedName>
        <fullName evidence="11">CRISPR-associated helicase, Cas3 family</fullName>
    </submittedName>
</protein>
<dbReference type="GO" id="GO:0003676">
    <property type="term" value="F:nucleic acid binding"/>
    <property type="evidence" value="ECO:0007669"/>
    <property type="project" value="InterPro"/>
</dbReference>
<name>A0A239K6F8_9BACT</name>
<dbReference type="Pfam" id="PF18019">
    <property type="entry name" value="Cas3_HD"/>
    <property type="match status" value="1"/>
</dbReference>
<proteinExistence type="inferred from homology"/>
<dbReference type="GO" id="GO:0051607">
    <property type="term" value="P:defense response to virus"/>
    <property type="evidence" value="ECO:0007669"/>
    <property type="project" value="UniProtKB-KW"/>
</dbReference>
<dbReference type="InterPro" id="IPR038257">
    <property type="entry name" value="CRISPR-assoc_Cas3_HD_sf"/>
</dbReference>
<evidence type="ECO:0000256" key="6">
    <source>
        <dbReference type="ARBA" id="ARBA00022806"/>
    </source>
</evidence>
<keyword evidence="3" id="KW-0479">Metal-binding</keyword>
<reference evidence="11 12" key="1">
    <citation type="submission" date="2017-06" db="EMBL/GenBank/DDBJ databases">
        <authorList>
            <person name="Kim H.J."/>
            <person name="Triplett B.A."/>
        </authorList>
    </citation>
    <scope>NUCLEOTIDE SEQUENCE [LARGE SCALE GENOMIC DNA]</scope>
    <source>
        <strain evidence="11 12">DSM 18704</strain>
    </source>
</reference>
<dbReference type="PROSITE" id="PS51192">
    <property type="entry name" value="HELICASE_ATP_BIND_1"/>
    <property type="match status" value="1"/>
</dbReference>
<feature type="domain" description="HD Cas3-type" evidence="10">
    <location>
        <begin position="18"/>
        <end position="194"/>
    </location>
</feature>
<dbReference type="AlphaFoldDB" id="A0A239K6F8"/>
<evidence type="ECO:0000256" key="4">
    <source>
        <dbReference type="ARBA" id="ARBA00022741"/>
    </source>
</evidence>
<feature type="domain" description="Helicase ATP-binding" evidence="9">
    <location>
        <begin position="253"/>
        <end position="435"/>
    </location>
</feature>
<evidence type="ECO:0000313" key="11">
    <source>
        <dbReference type="EMBL" id="SNT13272.1"/>
    </source>
</evidence>
<dbReference type="OrthoDB" id="9810236at2"/>
<evidence type="ECO:0000256" key="3">
    <source>
        <dbReference type="ARBA" id="ARBA00022723"/>
    </source>
</evidence>
<comment type="similarity">
    <text evidence="2">In the central section; belongs to the CRISPR-associated helicase Cas3 family.</text>
</comment>
<dbReference type="GO" id="GO:0046872">
    <property type="term" value="F:metal ion binding"/>
    <property type="evidence" value="ECO:0007669"/>
    <property type="project" value="UniProtKB-KW"/>
</dbReference>
<evidence type="ECO:0000259" key="9">
    <source>
        <dbReference type="PROSITE" id="PS51192"/>
    </source>
</evidence>
<evidence type="ECO:0000256" key="8">
    <source>
        <dbReference type="ARBA" id="ARBA00023118"/>
    </source>
</evidence>
<dbReference type="Pfam" id="PF22590">
    <property type="entry name" value="Cas3-like_C_2"/>
    <property type="match status" value="1"/>
</dbReference>
<dbReference type="Gene3D" id="1.10.3210.30">
    <property type="match status" value="1"/>
</dbReference>
<dbReference type="Pfam" id="PF00270">
    <property type="entry name" value="DEAD"/>
    <property type="match status" value="1"/>
</dbReference>
<dbReference type="Gene3D" id="3.40.50.300">
    <property type="entry name" value="P-loop containing nucleotide triphosphate hydrolases"/>
    <property type="match status" value="2"/>
</dbReference>
<keyword evidence="12" id="KW-1185">Reference proteome</keyword>
<evidence type="ECO:0000256" key="1">
    <source>
        <dbReference type="ARBA" id="ARBA00006847"/>
    </source>
</evidence>
<dbReference type="InterPro" id="IPR011545">
    <property type="entry name" value="DEAD/DEAH_box_helicase_dom"/>
</dbReference>
<dbReference type="NCBIfam" id="TIGR01596">
    <property type="entry name" value="cas3_HD"/>
    <property type="match status" value="1"/>
</dbReference>
<dbReference type="InterPro" id="IPR014001">
    <property type="entry name" value="Helicase_ATP-bd"/>
</dbReference>
<dbReference type="GO" id="GO:0016787">
    <property type="term" value="F:hydrolase activity"/>
    <property type="evidence" value="ECO:0007669"/>
    <property type="project" value="UniProtKB-KW"/>
</dbReference>
<sequence>MNPLKSTGPFAHTLAGKNRSEWEPLERHLDEVAKLAAKYAAGFRAEVWAAMLGSCHDLGKGSWEFQEYLGACGDGSDDAGEESSRGGSGQKIDHSTYGARFVAEAYPGMFGQLLAYGIAGHHGRLPNWDCEGAGGTLEQRLDPKRRTIPAVVAPQVPLPALKLPFSLASKKEGPFQLAFFTRMLFSCLIDADRTCTEAFCEPERAAERAANAARPSLPELASELDAHLGRMAEEARPTEVNRQRARVLTHCRAAVELPPGFFSLNVPTGGGKTLSSLAFALGHAGIHGMDRVIVAIPFTSIIDQTAAVYRKALGSLANAGVVEHHTSLDPKRDTRANQMGAENWEAPLIVTTNVQLLESLFTSRTTPSRKLHRVARSVIVLDEAQTIPVEFLKPILAALRELVLNYGCSVVLCTATQPALEWREDFELGLKNVRPIVPDALSLFEALRRVKVRRLAKVADDALVGLMAEQASTLCIVNTRRHAETLFTQLAAATEPGSCFHLSTWMCGAHRRAVLAEVRERLHLELPCRLVSTQLVEAGVDVDFPTVYRAETGFDSIAQAAGRCNREGKQALGYTYVFEAEQPPPRGSLRMAADTARELRNRFPDPLTPAAVEAYFRLHYWSQKSLWDKEKVMKTMDCDWNRGRPLLQFREMDRLFVLIRDETVPLLVPFDARATELRDRLASHSDYFVPQRELQPYLVSVRKPAMDGLLKQGFAMEHDSGVNLLLNRYVYDEHKGLDPTSTRLDETYWDG</sequence>
<dbReference type="CDD" id="cd17930">
    <property type="entry name" value="DEXHc_cas3"/>
    <property type="match status" value="1"/>
</dbReference>
<dbReference type="PROSITE" id="PS51643">
    <property type="entry name" value="HD_CAS3"/>
    <property type="match status" value="1"/>
</dbReference>
<dbReference type="GO" id="GO:0004386">
    <property type="term" value="F:helicase activity"/>
    <property type="evidence" value="ECO:0007669"/>
    <property type="project" value="UniProtKB-KW"/>
</dbReference>
<evidence type="ECO:0000256" key="2">
    <source>
        <dbReference type="ARBA" id="ARBA00009046"/>
    </source>
</evidence>
<gene>
    <name evidence="11" type="ORF">SAMN05421770_104309</name>
</gene>
<dbReference type="InterPro" id="IPR027417">
    <property type="entry name" value="P-loop_NTPase"/>
</dbReference>
<dbReference type="Proteomes" id="UP000198356">
    <property type="component" value="Unassembled WGS sequence"/>
</dbReference>
<dbReference type="RefSeq" id="WP_089408951.1">
    <property type="nucleotide sequence ID" value="NZ_FZOU01000004.1"/>
</dbReference>
<keyword evidence="6" id="KW-0347">Helicase</keyword>
<evidence type="ECO:0000259" key="10">
    <source>
        <dbReference type="PROSITE" id="PS51643"/>
    </source>
</evidence>
<dbReference type="InterPro" id="IPR006483">
    <property type="entry name" value="CRISPR-assoc_Cas3_HD"/>
</dbReference>
<accession>A0A239K6F8</accession>
<dbReference type="InterPro" id="IPR054712">
    <property type="entry name" value="Cas3-like_dom"/>
</dbReference>
<keyword evidence="4" id="KW-0547">Nucleotide-binding</keyword>
<dbReference type="CDD" id="cd09641">
    <property type="entry name" value="Cas3''_I"/>
    <property type="match status" value="1"/>
</dbReference>
<keyword evidence="5" id="KW-0378">Hydrolase</keyword>
<keyword evidence="8" id="KW-0051">Antiviral defense</keyword>